<name>A0A9N9GNF9_9GLOM</name>
<dbReference type="Proteomes" id="UP000789739">
    <property type="component" value="Unassembled WGS sequence"/>
</dbReference>
<reference evidence="1" key="1">
    <citation type="submission" date="2021-06" db="EMBL/GenBank/DDBJ databases">
        <authorList>
            <person name="Kallberg Y."/>
            <person name="Tangrot J."/>
            <person name="Rosling A."/>
        </authorList>
    </citation>
    <scope>NUCLEOTIDE SEQUENCE</scope>
    <source>
        <strain evidence="1">BR232B</strain>
    </source>
</reference>
<accession>A0A9N9GNF9</accession>
<keyword evidence="2" id="KW-1185">Reference proteome</keyword>
<comment type="caution">
    <text evidence="1">The sequence shown here is derived from an EMBL/GenBank/DDBJ whole genome shotgun (WGS) entry which is preliminary data.</text>
</comment>
<organism evidence="1 2">
    <name type="scientific">Paraglomus brasilianum</name>
    <dbReference type="NCBI Taxonomy" id="144538"/>
    <lineage>
        <taxon>Eukaryota</taxon>
        <taxon>Fungi</taxon>
        <taxon>Fungi incertae sedis</taxon>
        <taxon>Mucoromycota</taxon>
        <taxon>Glomeromycotina</taxon>
        <taxon>Glomeromycetes</taxon>
        <taxon>Paraglomerales</taxon>
        <taxon>Paraglomeraceae</taxon>
        <taxon>Paraglomus</taxon>
    </lineage>
</organism>
<evidence type="ECO:0000313" key="2">
    <source>
        <dbReference type="Proteomes" id="UP000789739"/>
    </source>
</evidence>
<evidence type="ECO:0000313" key="1">
    <source>
        <dbReference type="EMBL" id="CAG8621515.1"/>
    </source>
</evidence>
<dbReference type="EMBL" id="CAJVPI010001639">
    <property type="protein sequence ID" value="CAG8621515.1"/>
    <property type="molecule type" value="Genomic_DNA"/>
</dbReference>
<gene>
    <name evidence="1" type="ORF">PBRASI_LOCUS8736</name>
</gene>
<sequence length="468" mass="53789">MAGEAYEEYFTDFQTNPQHWNLMDFDIWASTNITNSQLKSAHQAFYKFLNTVIKENTSTEDAIKHAQRLVATKKEDTKMVRPLWSNSAILTVVRRATNIVKAHTDLDKVTENRVNTLVFGHKRKRADDDSYVDVDNNPFWVQREEDDVNEVEEMNTPRDNLPEAKRRAPVLLTPHKPILTKNAFETACSNLGEPLAKWLREVLLSANPEELRERLMQPIKGNGLKITERDERLHVVFETTLREFYAMIKYSPGHKVPWHSSERKFLVERVITPFKLAEYIFGDVSTYWIEKEIMSTKAAEFIDDPSGNLTRKKADGLAIDLVYNADVMIMESSGGPLQQDRKHTQDDSVKLTNGSVSILLACLRKYLGASAETTKKLKTYSIQVIENRITLLETSLYRPRLCKMIEVRNGVFPFALSSIGEYMGVFELLACYVDGLIERRNVMRELSNEVNGVKKLSSESLKAWWIKE</sequence>
<dbReference type="OrthoDB" id="2313536at2759"/>
<dbReference type="AlphaFoldDB" id="A0A9N9GNF9"/>
<protein>
    <submittedName>
        <fullName evidence="1">7973_t:CDS:1</fullName>
    </submittedName>
</protein>
<proteinExistence type="predicted"/>